<gene>
    <name evidence="2" type="ORF">NDR89_19835</name>
</gene>
<dbReference type="Proteomes" id="UP001056648">
    <property type="component" value="Chromosome 2"/>
</dbReference>
<evidence type="ECO:0000259" key="1">
    <source>
        <dbReference type="Pfam" id="PF01068"/>
    </source>
</evidence>
<dbReference type="InterPro" id="IPR012310">
    <property type="entry name" value="DNA_ligase_ATP-dep_cent"/>
</dbReference>
<feature type="domain" description="ATP-dependent DNA ligase family profile" evidence="1">
    <location>
        <begin position="4"/>
        <end position="41"/>
    </location>
</feature>
<name>A0ABY4VPE5_9BURK</name>
<organism evidence="2 3">
    <name type="scientific">Cupriavidus gilardii</name>
    <dbReference type="NCBI Taxonomy" id="82541"/>
    <lineage>
        <taxon>Bacteria</taxon>
        <taxon>Pseudomonadati</taxon>
        <taxon>Pseudomonadota</taxon>
        <taxon>Betaproteobacteria</taxon>
        <taxon>Burkholderiales</taxon>
        <taxon>Burkholderiaceae</taxon>
        <taxon>Cupriavidus</taxon>
    </lineage>
</organism>
<dbReference type="Gene3D" id="3.30.1490.70">
    <property type="match status" value="1"/>
</dbReference>
<reference evidence="2" key="1">
    <citation type="submission" date="2022-06" db="EMBL/GenBank/DDBJ databases">
        <title>Complete genome sequence and characterization of Cupriavidus gilardii QJ1 isolated from contaminating cells.</title>
        <authorList>
            <person name="Qi J."/>
        </authorList>
    </citation>
    <scope>NUCLEOTIDE SEQUENCE</scope>
    <source>
        <strain evidence="2">QJ1</strain>
    </source>
</reference>
<dbReference type="EMBL" id="CP098736">
    <property type="protein sequence ID" value="USE78888.1"/>
    <property type="molecule type" value="Genomic_DNA"/>
</dbReference>
<evidence type="ECO:0000313" key="3">
    <source>
        <dbReference type="Proteomes" id="UP001056648"/>
    </source>
</evidence>
<keyword evidence="3" id="KW-1185">Reference proteome</keyword>
<accession>A0ABY4VPE5</accession>
<protein>
    <recommendedName>
        <fullName evidence="1">ATP-dependent DNA ligase family profile domain-containing protein</fullName>
    </recommendedName>
</protein>
<dbReference type="SUPFAM" id="SSF56091">
    <property type="entry name" value="DNA ligase/mRNA capping enzyme, catalytic domain"/>
    <property type="match status" value="1"/>
</dbReference>
<proteinExistence type="predicted"/>
<dbReference type="Pfam" id="PF01068">
    <property type="entry name" value="DNA_ligase_A_M"/>
    <property type="match status" value="1"/>
</dbReference>
<dbReference type="RefSeq" id="WP_252252626.1">
    <property type="nucleotide sequence ID" value="NZ_CP098736.1"/>
</dbReference>
<evidence type="ECO:0000313" key="2">
    <source>
        <dbReference type="EMBL" id="USE78888.1"/>
    </source>
</evidence>
<sequence length="53" mass="6015">MQDGDWLYQQVLALQLEGIVAKRVGSHYADGRRSSDWIKVKSPGAVPAERFKR</sequence>